<keyword evidence="2" id="KW-1185">Reference proteome</keyword>
<dbReference type="RefSeq" id="WP_141616485.1">
    <property type="nucleotide sequence ID" value="NZ_CP041253.1"/>
</dbReference>
<reference evidence="1 2" key="1">
    <citation type="submission" date="2019-06" db="EMBL/GenBank/DDBJ databases">
        <title>Echinicola alkalisoli sp. nov. isolated from saline soil.</title>
        <authorList>
            <person name="Sun J.-Q."/>
            <person name="Xu L."/>
        </authorList>
    </citation>
    <scope>NUCLEOTIDE SEQUENCE [LARGE SCALE GENOMIC DNA]</scope>
    <source>
        <strain evidence="1 2">LN3S3</strain>
    </source>
</reference>
<dbReference type="OrthoDB" id="839688at2"/>
<proteinExistence type="predicted"/>
<dbReference type="Proteomes" id="UP000316614">
    <property type="component" value="Chromosome"/>
</dbReference>
<accession>A0A514CN90</accession>
<evidence type="ECO:0000313" key="2">
    <source>
        <dbReference type="Proteomes" id="UP000316614"/>
    </source>
</evidence>
<protein>
    <submittedName>
        <fullName evidence="1">Uncharacterized protein</fullName>
    </submittedName>
</protein>
<dbReference type="EMBL" id="CP041253">
    <property type="protein sequence ID" value="QDH81271.1"/>
    <property type="molecule type" value="Genomic_DNA"/>
</dbReference>
<dbReference type="KEGG" id="echi:FKX85_20440"/>
<dbReference type="AlphaFoldDB" id="A0A514CN90"/>
<name>A0A514CN90_9BACT</name>
<evidence type="ECO:0000313" key="1">
    <source>
        <dbReference type="EMBL" id="QDH81271.1"/>
    </source>
</evidence>
<gene>
    <name evidence="1" type="ORF">FKX85_20440</name>
</gene>
<sequence>MIKIAPLPLGILCAVVLAIAWKCYHLKRQVEWRNVAKSYDIHVGTDKMETIRVMGSPDEVVPNGLDSTYRYLVPLTTAVEILISFDSLQRVAEVSRQNHLTTQL</sequence>
<organism evidence="1 2">
    <name type="scientific">Echinicola soli</name>
    <dbReference type="NCBI Taxonomy" id="2591634"/>
    <lineage>
        <taxon>Bacteria</taxon>
        <taxon>Pseudomonadati</taxon>
        <taxon>Bacteroidota</taxon>
        <taxon>Cytophagia</taxon>
        <taxon>Cytophagales</taxon>
        <taxon>Cyclobacteriaceae</taxon>
        <taxon>Echinicola</taxon>
    </lineage>
</organism>